<dbReference type="UniPathway" id="UPA00124"/>
<dbReference type="EMBL" id="AQPN01000098">
    <property type="protein sequence ID" value="EOR94090.1"/>
    <property type="molecule type" value="Genomic_DNA"/>
</dbReference>
<dbReference type="Proteomes" id="UP000014174">
    <property type="component" value="Unassembled WGS sequence"/>
</dbReference>
<evidence type="ECO:0000256" key="5">
    <source>
        <dbReference type="PIRSR" id="PIRSR600888-1"/>
    </source>
</evidence>
<evidence type="ECO:0000313" key="9">
    <source>
        <dbReference type="Proteomes" id="UP000014174"/>
    </source>
</evidence>
<dbReference type="PANTHER" id="PTHR21047">
    <property type="entry name" value="DTDP-6-DEOXY-D-GLUCOSE-3,5 EPIMERASE"/>
    <property type="match status" value="1"/>
</dbReference>
<dbReference type="PANTHER" id="PTHR21047:SF2">
    <property type="entry name" value="THYMIDINE DIPHOSPHO-4-KETO-RHAMNOSE 3,5-EPIMERASE"/>
    <property type="match status" value="1"/>
</dbReference>
<protein>
    <recommendedName>
        <fullName evidence="4 7">dTDP-4-dehydrorhamnose 3,5-epimerase</fullName>
        <ecNumber evidence="3 7">5.1.3.13</ecNumber>
    </recommendedName>
    <alternativeName>
        <fullName evidence="7">Thymidine diphospho-4-keto-rhamnose 3,5-epimerase</fullName>
    </alternativeName>
</protein>
<dbReference type="OrthoDB" id="9800680at2"/>
<dbReference type="EC" id="5.1.3.13" evidence="3 7"/>
<comment type="subunit">
    <text evidence="7">Homodimer.</text>
</comment>
<sequence>MNIIPTQLEGCFIIEPAVYPDSRGYFFESFNEAGFNEKTGLAVHFVQDNQSLSTYGVLRGLHFQQGSHAQAKLVRAIKGTVLDVAVDLRAGSATLGQHVSVLLSAENKRQLFVPRGFAHGFAVLSPEAEFFYKCDNYYNKASEGSLLYSDADLAIDWQLPAGDILVSEKDQVNATFQTFKERLNS</sequence>
<evidence type="ECO:0000256" key="1">
    <source>
        <dbReference type="ARBA" id="ARBA00001298"/>
    </source>
</evidence>
<name>R9GRC6_9SPHI</name>
<keyword evidence="9" id="KW-1185">Reference proteome</keyword>
<keyword evidence="7 8" id="KW-0413">Isomerase</keyword>
<dbReference type="InterPro" id="IPR000888">
    <property type="entry name" value="RmlC-like"/>
</dbReference>
<dbReference type="GO" id="GO:0000271">
    <property type="term" value="P:polysaccharide biosynthetic process"/>
    <property type="evidence" value="ECO:0007669"/>
    <property type="project" value="TreeGrafter"/>
</dbReference>
<proteinExistence type="inferred from homology"/>
<feature type="active site" description="Proton acceptor" evidence="5">
    <location>
        <position position="62"/>
    </location>
</feature>
<feature type="active site" description="Proton donor" evidence="5">
    <location>
        <position position="132"/>
    </location>
</feature>
<dbReference type="SUPFAM" id="SSF51182">
    <property type="entry name" value="RmlC-like cupins"/>
    <property type="match status" value="1"/>
</dbReference>
<dbReference type="STRING" id="1150600.ADIARSV_2703"/>
<gene>
    <name evidence="8" type="ORF">ADIARSV_2703</name>
</gene>
<dbReference type="Gene3D" id="2.60.120.10">
    <property type="entry name" value="Jelly Rolls"/>
    <property type="match status" value="1"/>
</dbReference>
<accession>R9GRC6</accession>
<comment type="caution">
    <text evidence="8">The sequence shown here is derived from an EMBL/GenBank/DDBJ whole genome shotgun (WGS) entry which is preliminary data.</text>
</comment>
<dbReference type="Pfam" id="PF00908">
    <property type="entry name" value="dTDP_sugar_isom"/>
    <property type="match status" value="1"/>
</dbReference>
<dbReference type="AlphaFoldDB" id="R9GRC6"/>
<organism evidence="8 9">
    <name type="scientific">Arcticibacter svalbardensis MN12-7</name>
    <dbReference type="NCBI Taxonomy" id="1150600"/>
    <lineage>
        <taxon>Bacteria</taxon>
        <taxon>Pseudomonadati</taxon>
        <taxon>Bacteroidota</taxon>
        <taxon>Sphingobacteriia</taxon>
        <taxon>Sphingobacteriales</taxon>
        <taxon>Sphingobacteriaceae</taxon>
        <taxon>Arcticibacter</taxon>
    </lineage>
</organism>
<dbReference type="InterPro" id="IPR011051">
    <property type="entry name" value="RmlC_Cupin_sf"/>
</dbReference>
<dbReference type="GO" id="GO:0005829">
    <property type="term" value="C:cytosol"/>
    <property type="evidence" value="ECO:0007669"/>
    <property type="project" value="TreeGrafter"/>
</dbReference>
<feature type="site" description="Participates in a stacking interaction with the thymidine ring of dTDP-4-oxo-6-deoxyglucose" evidence="6">
    <location>
        <position position="138"/>
    </location>
</feature>
<dbReference type="GO" id="GO:0008830">
    <property type="term" value="F:dTDP-4-dehydrorhamnose 3,5-epimerase activity"/>
    <property type="evidence" value="ECO:0007669"/>
    <property type="project" value="UniProtKB-UniRule"/>
</dbReference>
<comment type="similarity">
    <text evidence="7">Belongs to the dTDP-4-dehydrorhamnose 3,5-epimerase family.</text>
</comment>
<reference evidence="8 9" key="1">
    <citation type="journal article" date="2013" name="Genome Announc.">
        <title>Draft Genome Sequence of Arcticibacter svalbardensis Strain MN12-7T, a Member of the Family Sphingobacteriaceae Isolated from an Arctic Soil Sample.</title>
        <authorList>
            <person name="Shivaji S."/>
            <person name="Ara S."/>
            <person name="Prasad S."/>
            <person name="Manasa B.P."/>
            <person name="Begum Z."/>
            <person name="Singh A."/>
            <person name="Kumar Pinnaka A."/>
        </authorList>
    </citation>
    <scope>NUCLEOTIDE SEQUENCE [LARGE SCALE GENOMIC DNA]</scope>
    <source>
        <strain evidence="8 9">MN12-7</strain>
    </source>
</reference>
<evidence type="ECO:0000313" key="8">
    <source>
        <dbReference type="EMBL" id="EOR94090.1"/>
    </source>
</evidence>
<evidence type="ECO:0000256" key="6">
    <source>
        <dbReference type="PIRSR" id="PIRSR600888-3"/>
    </source>
</evidence>
<comment type="pathway">
    <text evidence="7">Carbohydrate biosynthesis; dTDP-L-rhamnose biosynthesis.</text>
</comment>
<comment type="catalytic activity">
    <reaction evidence="1 7">
        <text>dTDP-4-dehydro-6-deoxy-alpha-D-glucose = dTDP-4-dehydro-beta-L-rhamnose</text>
        <dbReference type="Rhea" id="RHEA:16969"/>
        <dbReference type="ChEBI" id="CHEBI:57649"/>
        <dbReference type="ChEBI" id="CHEBI:62830"/>
        <dbReference type="EC" id="5.1.3.13"/>
    </reaction>
</comment>
<dbReference type="eggNOG" id="COG1898">
    <property type="taxonomic scope" value="Bacteria"/>
</dbReference>
<dbReference type="CDD" id="cd00438">
    <property type="entry name" value="cupin_RmlC"/>
    <property type="match status" value="1"/>
</dbReference>
<evidence type="ECO:0000256" key="3">
    <source>
        <dbReference type="ARBA" id="ARBA00012098"/>
    </source>
</evidence>
<dbReference type="GO" id="GO:0019305">
    <property type="term" value="P:dTDP-rhamnose biosynthetic process"/>
    <property type="evidence" value="ECO:0007669"/>
    <property type="project" value="UniProtKB-UniRule"/>
</dbReference>
<evidence type="ECO:0000256" key="2">
    <source>
        <dbReference type="ARBA" id="ARBA00001997"/>
    </source>
</evidence>
<evidence type="ECO:0000256" key="4">
    <source>
        <dbReference type="ARBA" id="ARBA00019595"/>
    </source>
</evidence>
<dbReference type="RefSeq" id="WP_016195934.1">
    <property type="nucleotide sequence ID" value="NZ_AQPN01000098.1"/>
</dbReference>
<evidence type="ECO:0000256" key="7">
    <source>
        <dbReference type="RuleBase" id="RU364069"/>
    </source>
</evidence>
<dbReference type="PATRIC" id="fig|1150600.3.peg.2677"/>
<dbReference type="NCBIfam" id="TIGR01221">
    <property type="entry name" value="rmlC"/>
    <property type="match status" value="1"/>
</dbReference>
<dbReference type="InterPro" id="IPR014710">
    <property type="entry name" value="RmlC-like_jellyroll"/>
</dbReference>
<comment type="function">
    <text evidence="2 7">Catalyzes the epimerization of the C3' and C5'positions of dTDP-6-deoxy-D-xylo-4-hexulose, forming dTDP-6-deoxy-L-lyxo-4-hexulose.</text>
</comment>